<sequence>MALKLYLLASLMVFLLAIGSFLTDPSNPKSRLSSWAFLGLAVALSPITLPNMLIKRMSKPRSSAPIRMSSSRA</sequence>
<keyword evidence="1" id="KW-1133">Transmembrane helix</keyword>
<evidence type="ECO:0000256" key="1">
    <source>
        <dbReference type="SAM" id="Phobius"/>
    </source>
</evidence>
<keyword evidence="1" id="KW-0472">Membrane</keyword>
<feature type="transmembrane region" description="Helical" evidence="1">
    <location>
        <begin position="33"/>
        <end position="54"/>
    </location>
</feature>
<dbReference type="Proteomes" id="UP001482513">
    <property type="component" value="Unassembled WGS sequence"/>
</dbReference>
<keyword evidence="1" id="KW-0812">Transmembrane</keyword>
<name>A0ABV0K2I7_9CYAN</name>
<evidence type="ECO:0000313" key="2">
    <source>
        <dbReference type="EMBL" id="MEP0946172.1"/>
    </source>
</evidence>
<keyword evidence="3" id="KW-1185">Reference proteome</keyword>
<dbReference type="RefSeq" id="WP_348251255.1">
    <property type="nucleotide sequence ID" value="NZ_JAMPKX010000002.1"/>
</dbReference>
<organism evidence="2 3">
    <name type="scientific">Leptolyngbya subtilissima DQ-A4</name>
    <dbReference type="NCBI Taxonomy" id="2933933"/>
    <lineage>
        <taxon>Bacteria</taxon>
        <taxon>Bacillati</taxon>
        <taxon>Cyanobacteriota</taxon>
        <taxon>Cyanophyceae</taxon>
        <taxon>Leptolyngbyales</taxon>
        <taxon>Leptolyngbyaceae</taxon>
        <taxon>Leptolyngbya group</taxon>
        <taxon>Leptolyngbya</taxon>
    </lineage>
</organism>
<evidence type="ECO:0000313" key="3">
    <source>
        <dbReference type="Proteomes" id="UP001482513"/>
    </source>
</evidence>
<gene>
    <name evidence="2" type="ORF">NC992_04760</name>
</gene>
<dbReference type="EMBL" id="JAMPKX010000002">
    <property type="protein sequence ID" value="MEP0946172.1"/>
    <property type="molecule type" value="Genomic_DNA"/>
</dbReference>
<accession>A0ABV0K2I7</accession>
<reference evidence="2 3" key="1">
    <citation type="submission" date="2022-04" db="EMBL/GenBank/DDBJ databases">
        <title>Positive selection, recombination, and allopatry shape intraspecific diversity of widespread and dominant cyanobacteria.</title>
        <authorList>
            <person name="Wei J."/>
            <person name="Shu W."/>
            <person name="Hu C."/>
        </authorList>
    </citation>
    <scope>NUCLEOTIDE SEQUENCE [LARGE SCALE GENOMIC DNA]</scope>
    <source>
        <strain evidence="2 3">DQ-A4</strain>
    </source>
</reference>
<protein>
    <submittedName>
        <fullName evidence="2">Uncharacterized protein</fullName>
    </submittedName>
</protein>
<comment type="caution">
    <text evidence="2">The sequence shown here is derived from an EMBL/GenBank/DDBJ whole genome shotgun (WGS) entry which is preliminary data.</text>
</comment>
<proteinExistence type="predicted"/>